<dbReference type="AlphaFoldDB" id="A0A1Y2DLE0"/>
<comment type="caution">
    <text evidence="2">The sequence shown here is derived from an EMBL/GenBank/DDBJ whole genome shotgun (WGS) entry which is preliminary data.</text>
</comment>
<proteinExistence type="predicted"/>
<feature type="signal peptide" evidence="1">
    <location>
        <begin position="1"/>
        <end position="18"/>
    </location>
</feature>
<gene>
    <name evidence="2" type="ORF">BCR38DRAFT_51467</name>
</gene>
<protein>
    <recommendedName>
        <fullName evidence="4">Secreted protein</fullName>
    </recommendedName>
</protein>
<dbReference type="InParanoid" id="A0A1Y2DLE0"/>
<dbReference type="Proteomes" id="UP000193689">
    <property type="component" value="Unassembled WGS sequence"/>
</dbReference>
<keyword evidence="1" id="KW-0732">Signal</keyword>
<evidence type="ECO:0000313" key="3">
    <source>
        <dbReference type="Proteomes" id="UP000193689"/>
    </source>
</evidence>
<evidence type="ECO:0000256" key="1">
    <source>
        <dbReference type="SAM" id="SignalP"/>
    </source>
</evidence>
<keyword evidence="3" id="KW-1185">Reference proteome</keyword>
<dbReference type="GeneID" id="63781286"/>
<feature type="chain" id="PRO_5013163993" description="Secreted protein" evidence="1">
    <location>
        <begin position="19"/>
        <end position="98"/>
    </location>
</feature>
<sequence>MAATISLLYVRGLIVASASPIRGGKPSICLIRFMNSKYATTGSRNADPDCVSRMSALNVEKYDHTTPRRLPSTRPTLTSPRIHPSILSCPDISVKRAL</sequence>
<accession>A0A1Y2DLE0</accession>
<reference evidence="2 3" key="1">
    <citation type="submission" date="2016-07" db="EMBL/GenBank/DDBJ databases">
        <title>Pervasive Adenine N6-methylation of Active Genes in Fungi.</title>
        <authorList>
            <consortium name="DOE Joint Genome Institute"/>
            <person name="Mondo S.J."/>
            <person name="Dannebaum R.O."/>
            <person name="Kuo R.C."/>
            <person name="Labutti K."/>
            <person name="Haridas S."/>
            <person name="Kuo A."/>
            <person name="Salamov A."/>
            <person name="Ahrendt S.R."/>
            <person name="Lipzen A."/>
            <person name="Sullivan W."/>
            <person name="Andreopoulos W.B."/>
            <person name="Clum A."/>
            <person name="Lindquist E."/>
            <person name="Daum C."/>
            <person name="Ramamoorthy G.K."/>
            <person name="Gryganskyi A."/>
            <person name="Culley D."/>
            <person name="Magnuson J.K."/>
            <person name="James T.Y."/>
            <person name="O'Malley M.A."/>
            <person name="Stajich J.E."/>
            <person name="Spatafora J.W."/>
            <person name="Visel A."/>
            <person name="Grigoriev I.V."/>
        </authorList>
    </citation>
    <scope>NUCLEOTIDE SEQUENCE [LARGE SCALE GENOMIC DNA]</scope>
    <source>
        <strain evidence="2 3">CBS 129021</strain>
    </source>
</reference>
<dbReference type="RefSeq" id="XP_040712403.1">
    <property type="nucleotide sequence ID" value="XM_040865074.1"/>
</dbReference>
<organism evidence="2 3">
    <name type="scientific">Pseudomassariella vexata</name>
    <dbReference type="NCBI Taxonomy" id="1141098"/>
    <lineage>
        <taxon>Eukaryota</taxon>
        <taxon>Fungi</taxon>
        <taxon>Dikarya</taxon>
        <taxon>Ascomycota</taxon>
        <taxon>Pezizomycotina</taxon>
        <taxon>Sordariomycetes</taxon>
        <taxon>Xylariomycetidae</taxon>
        <taxon>Amphisphaeriales</taxon>
        <taxon>Pseudomassariaceae</taxon>
        <taxon>Pseudomassariella</taxon>
    </lineage>
</organism>
<evidence type="ECO:0000313" key="2">
    <source>
        <dbReference type="EMBL" id="ORY59969.1"/>
    </source>
</evidence>
<dbReference type="EMBL" id="MCFJ01000012">
    <property type="protein sequence ID" value="ORY59969.1"/>
    <property type="molecule type" value="Genomic_DNA"/>
</dbReference>
<name>A0A1Y2DLE0_9PEZI</name>
<evidence type="ECO:0008006" key="4">
    <source>
        <dbReference type="Google" id="ProtNLM"/>
    </source>
</evidence>